<dbReference type="InterPro" id="IPR007016">
    <property type="entry name" value="O-antigen_ligase-rel_domated"/>
</dbReference>
<dbReference type="InterPro" id="IPR051533">
    <property type="entry name" value="WaaL-like"/>
</dbReference>
<feature type="domain" description="O-antigen ligase-related" evidence="6">
    <location>
        <begin position="211"/>
        <end position="343"/>
    </location>
</feature>
<keyword evidence="4 5" id="KW-0472">Membrane</keyword>
<reference evidence="7" key="1">
    <citation type="submission" date="2019-08" db="EMBL/GenBank/DDBJ databases">
        <authorList>
            <person name="Kucharzyk K."/>
            <person name="Murdoch R.W."/>
            <person name="Higgins S."/>
            <person name="Loffler F."/>
        </authorList>
    </citation>
    <scope>NUCLEOTIDE SEQUENCE</scope>
</reference>
<evidence type="ECO:0000256" key="2">
    <source>
        <dbReference type="ARBA" id="ARBA00022692"/>
    </source>
</evidence>
<feature type="transmembrane region" description="Helical" evidence="5">
    <location>
        <begin position="95"/>
        <end position="112"/>
    </location>
</feature>
<feature type="transmembrane region" description="Helical" evidence="5">
    <location>
        <begin position="15"/>
        <end position="33"/>
    </location>
</feature>
<comment type="subcellular location">
    <subcellularLocation>
        <location evidence="1">Membrane</location>
        <topology evidence="1">Multi-pass membrane protein</topology>
    </subcellularLocation>
</comment>
<feature type="transmembrane region" description="Helical" evidence="5">
    <location>
        <begin position="359"/>
        <end position="376"/>
    </location>
</feature>
<evidence type="ECO:0000313" key="7">
    <source>
        <dbReference type="EMBL" id="MPM02215.1"/>
    </source>
</evidence>
<evidence type="ECO:0000259" key="6">
    <source>
        <dbReference type="Pfam" id="PF04932"/>
    </source>
</evidence>
<feature type="transmembrane region" description="Helical" evidence="5">
    <location>
        <begin position="327"/>
        <end position="347"/>
    </location>
</feature>
<dbReference type="Pfam" id="PF04932">
    <property type="entry name" value="Wzy_C"/>
    <property type="match status" value="1"/>
</dbReference>
<feature type="transmembrane region" description="Helical" evidence="5">
    <location>
        <begin position="65"/>
        <end position="83"/>
    </location>
</feature>
<evidence type="ECO:0000256" key="3">
    <source>
        <dbReference type="ARBA" id="ARBA00022989"/>
    </source>
</evidence>
<dbReference type="EMBL" id="VSSQ01000853">
    <property type="protein sequence ID" value="MPM02215.1"/>
    <property type="molecule type" value="Genomic_DNA"/>
</dbReference>
<dbReference type="PANTHER" id="PTHR37422:SF13">
    <property type="entry name" value="LIPOPOLYSACCHARIDE BIOSYNTHESIS PROTEIN PA4999-RELATED"/>
    <property type="match status" value="1"/>
</dbReference>
<proteinExistence type="predicted"/>
<gene>
    <name evidence="7" type="ORF">SDC9_48460</name>
</gene>
<dbReference type="AlphaFoldDB" id="A0A644WED8"/>
<name>A0A644WED8_9ZZZZ</name>
<evidence type="ECO:0000256" key="4">
    <source>
        <dbReference type="ARBA" id="ARBA00023136"/>
    </source>
</evidence>
<evidence type="ECO:0000256" key="1">
    <source>
        <dbReference type="ARBA" id="ARBA00004141"/>
    </source>
</evidence>
<protein>
    <recommendedName>
        <fullName evidence="6">O-antigen ligase-related domain-containing protein</fullName>
    </recommendedName>
</protein>
<sequence length="408" mass="46942">MSAKFISLLFPKKTGPWIFILFLFSVLFVPDFWPKPGLHLGVEEILIPLMLLHMALYPGKLIKGFTIFIIVFSLYILFTILLNFSTQTFSDYFEVYKILKYGIIVLFMTGVFEENKNLFDITLRIFLPLLLLFNMLHYFNVLGFNQIIEPYYALSEIHLKNFGVDSLGNPAVKRMLGTAGNPNMNALIFLFFLTYFLSKLDSKKINGASVFVFMSLFGLGVCQSRTTMVAGILVVGKTLLIRRFSIKSFSLNAVIIFAAILAGYFLSKYSYNYFTNTLLVPSENHSIQGRLSVWEILWEMVLQKPVFGHGPTKSFFYERVLYSDGEYILYLWRYGFIGLLFYLWWLISPLFRNFHVARKNGFFLLFVIGLLISAITNNPLSDPMILSLFALATAHQFAYNEVYKSANT</sequence>
<feature type="transmembrane region" description="Helical" evidence="5">
    <location>
        <begin position="210"/>
        <end position="236"/>
    </location>
</feature>
<comment type="caution">
    <text evidence="7">The sequence shown here is derived from an EMBL/GenBank/DDBJ whole genome shotgun (WGS) entry which is preliminary data.</text>
</comment>
<organism evidence="7">
    <name type="scientific">bioreactor metagenome</name>
    <dbReference type="NCBI Taxonomy" id="1076179"/>
    <lineage>
        <taxon>unclassified sequences</taxon>
        <taxon>metagenomes</taxon>
        <taxon>ecological metagenomes</taxon>
    </lineage>
</organism>
<feature type="transmembrane region" description="Helical" evidence="5">
    <location>
        <begin position="182"/>
        <end position="198"/>
    </location>
</feature>
<feature type="transmembrane region" description="Helical" evidence="5">
    <location>
        <begin position="248"/>
        <end position="266"/>
    </location>
</feature>
<dbReference type="PANTHER" id="PTHR37422">
    <property type="entry name" value="TEICHURONIC ACID BIOSYNTHESIS PROTEIN TUAE"/>
    <property type="match status" value="1"/>
</dbReference>
<feature type="transmembrane region" description="Helical" evidence="5">
    <location>
        <begin position="118"/>
        <end position="139"/>
    </location>
</feature>
<dbReference type="GO" id="GO:0016020">
    <property type="term" value="C:membrane"/>
    <property type="evidence" value="ECO:0007669"/>
    <property type="project" value="UniProtKB-SubCell"/>
</dbReference>
<keyword evidence="2 5" id="KW-0812">Transmembrane</keyword>
<evidence type="ECO:0000256" key="5">
    <source>
        <dbReference type="SAM" id="Phobius"/>
    </source>
</evidence>
<accession>A0A644WED8</accession>
<keyword evidence="3 5" id="KW-1133">Transmembrane helix</keyword>